<proteinExistence type="predicted"/>
<feature type="region of interest" description="Disordered" evidence="1">
    <location>
        <begin position="1"/>
        <end position="43"/>
    </location>
</feature>
<dbReference type="InterPro" id="IPR049481">
    <property type="entry name" value="SMN_G2-BD"/>
</dbReference>
<organism evidence="3 4">
    <name type="scientific">Coemansia brasiliensis</name>
    <dbReference type="NCBI Taxonomy" id="2650707"/>
    <lineage>
        <taxon>Eukaryota</taxon>
        <taxon>Fungi</taxon>
        <taxon>Fungi incertae sedis</taxon>
        <taxon>Zoopagomycota</taxon>
        <taxon>Kickxellomycotina</taxon>
        <taxon>Kickxellomycetes</taxon>
        <taxon>Kickxellales</taxon>
        <taxon>Kickxellaceae</taxon>
        <taxon>Coemansia</taxon>
    </lineage>
</organism>
<dbReference type="OrthoDB" id="197400at2759"/>
<evidence type="ECO:0000256" key="1">
    <source>
        <dbReference type="SAM" id="MobiDB-lite"/>
    </source>
</evidence>
<accession>A0A9W8LZY6</accession>
<name>A0A9W8LZY6_9FUNG</name>
<keyword evidence="4" id="KW-1185">Reference proteome</keyword>
<dbReference type="AlphaFoldDB" id="A0A9W8LZY6"/>
<dbReference type="InterPro" id="IPR047313">
    <property type="entry name" value="SMN_C"/>
</dbReference>
<reference evidence="3" key="1">
    <citation type="submission" date="2022-07" db="EMBL/GenBank/DDBJ databases">
        <title>Phylogenomic reconstructions and comparative analyses of Kickxellomycotina fungi.</title>
        <authorList>
            <person name="Reynolds N.K."/>
            <person name="Stajich J.E."/>
            <person name="Barry K."/>
            <person name="Grigoriev I.V."/>
            <person name="Crous P."/>
            <person name="Smith M.E."/>
        </authorList>
    </citation>
    <scope>NUCLEOTIDE SEQUENCE</scope>
    <source>
        <strain evidence="3">NRRL 1566</strain>
    </source>
</reference>
<protein>
    <recommendedName>
        <fullName evidence="2">Survival Motor Neuron Gemin2-binding domain-containing protein</fullName>
    </recommendedName>
</protein>
<evidence type="ECO:0000259" key="2">
    <source>
        <dbReference type="Pfam" id="PF20636"/>
    </source>
</evidence>
<dbReference type="CDD" id="cd22851">
    <property type="entry name" value="SMN_N"/>
    <property type="match status" value="1"/>
</dbReference>
<dbReference type="Proteomes" id="UP001139887">
    <property type="component" value="Unassembled WGS sequence"/>
</dbReference>
<comment type="caution">
    <text evidence="3">The sequence shown here is derived from an EMBL/GenBank/DDBJ whole genome shotgun (WGS) entry which is preliminary data.</text>
</comment>
<feature type="compositionally biased region" description="Acidic residues" evidence="1">
    <location>
        <begin position="13"/>
        <end position="25"/>
    </location>
</feature>
<sequence>MSASRQLVSYDDLFTEDEPINDDSEQPQSRTESEDGNLLADPEAWDDTELIRAWDSTIDDYRKFHSSILDDRETRSAERKLESKIGKWNAVDDQPDRKRKRELLDDDGRVEGAQQEIAEWAAYAAPPQSEDDALQRLNTAWYYVGYYTACYQALRNNKATGATDPAVPPAADN</sequence>
<dbReference type="Pfam" id="PF20636">
    <property type="entry name" value="SMN_G2-BD"/>
    <property type="match status" value="1"/>
</dbReference>
<dbReference type="CDD" id="cd22852">
    <property type="entry name" value="SMN_C"/>
    <property type="match status" value="1"/>
</dbReference>
<dbReference type="EMBL" id="JANBUW010000233">
    <property type="protein sequence ID" value="KAJ2847979.1"/>
    <property type="molecule type" value="Genomic_DNA"/>
</dbReference>
<evidence type="ECO:0000313" key="4">
    <source>
        <dbReference type="Proteomes" id="UP001139887"/>
    </source>
</evidence>
<gene>
    <name evidence="3" type="ORF">IWW36_003563</name>
</gene>
<evidence type="ECO:0000313" key="3">
    <source>
        <dbReference type="EMBL" id="KAJ2847979.1"/>
    </source>
</evidence>
<feature type="domain" description="Survival Motor Neuron Gemin2-binding" evidence="2">
    <location>
        <begin position="40"/>
        <end position="65"/>
    </location>
</feature>